<feature type="chain" id="PRO_5027113287" evidence="1">
    <location>
        <begin position="23"/>
        <end position="380"/>
    </location>
</feature>
<proteinExistence type="predicted"/>
<name>A0A6M1SWP8_9HYPH</name>
<dbReference type="AlphaFoldDB" id="A0A6M1SWP8"/>
<evidence type="ECO:0000313" key="3">
    <source>
        <dbReference type="Proteomes" id="UP000474802"/>
    </source>
</evidence>
<sequence length="380" mass="40950">MAFSSTGLRALGLLLLSLIVLALDVEAAHAQAAQCAQLQGALAQFDRNGDFRQIDGNTNSARQLQRAVQDAESQYIRQGCNDDAKAGRVLTQQCQLIARDVLDLRRQYAEVSQSVETANAVAGQREAILQEMARFGCNAGSSATFSSERQSIFDRIFGTTSEGDFTDGDFVDGGDYWQYQGYSTVRTVCVRLSDGYFWPISYSTLTDYVGNDAQTCQASCPNTPVELYFYDNPGQEPEQMRNMSGQMYTSLPQAFAYRNDFDESASCRATPTSNGAVTMASTGDGSSRAMLDINGLSFPMPLRDPRGVVPVQAAVAAQPVTDLAMVDVPLPRPRPAGPGEPARPANVAPAETLRVVQFGDKKVRVVGPDTPYAQAGQAGS</sequence>
<accession>A0A6M1SWP8</accession>
<gene>
    <name evidence="2" type="ORF">G5575_14710</name>
</gene>
<dbReference type="EMBL" id="JAALFG010000003">
    <property type="protein sequence ID" value="NGP18743.1"/>
    <property type="molecule type" value="Genomic_DNA"/>
</dbReference>
<reference evidence="2 3" key="2">
    <citation type="submission" date="2020-03" db="EMBL/GenBank/DDBJ databases">
        <title>Devosia chinhatensis sp. nov., isolated from a hexachlorocyclohexane (HCH) dump site in India.</title>
        <authorList>
            <person name="Kumar M."/>
            <person name="Lal R."/>
        </authorList>
    </citation>
    <scope>NUCLEOTIDE SEQUENCE [LARGE SCALE GENOMIC DNA]</scope>
    <source>
        <strain evidence="2 3">H239</strain>
    </source>
</reference>
<evidence type="ECO:0000256" key="1">
    <source>
        <dbReference type="SAM" id="SignalP"/>
    </source>
</evidence>
<dbReference type="Pfam" id="PF11064">
    <property type="entry name" value="DUF2865"/>
    <property type="match status" value="1"/>
</dbReference>
<dbReference type="RefSeq" id="WP_164534993.1">
    <property type="nucleotide sequence ID" value="NZ_JAALFG010000003.1"/>
</dbReference>
<reference evidence="2 3" key="1">
    <citation type="submission" date="2020-02" db="EMBL/GenBank/DDBJ databases">
        <authorList>
            <person name="Khan S.A."/>
            <person name="Jeon C.O."/>
            <person name="Chun B.H."/>
        </authorList>
    </citation>
    <scope>NUCLEOTIDE SEQUENCE [LARGE SCALE GENOMIC DNA]</scope>
    <source>
        <strain evidence="2 3">H239</strain>
    </source>
</reference>
<keyword evidence="1" id="KW-0732">Signal</keyword>
<protein>
    <submittedName>
        <fullName evidence="2">DUF2865 domain-containing protein</fullName>
    </submittedName>
</protein>
<keyword evidence="3" id="KW-1185">Reference proteome</keyword>
<comment type="caution">
    <text evidence="2">The sequence shown here is derived from an EMBL/GenBank/DDBJ whole genome shotgun (WGS) entry which is preliminary data.</text>
</comment>
<evidence type="ECO:0000313" key="2">
    <source>
        <dbReference type="EMBL" id="NGP18743.1"/>
    </source>
</evidence>
<dbReference type="InterPro" id="IPR021293">
    <property type="entry name" value="DUF2865"/>
</dbReference>
<dbReference type="Proteomes" id="UP000474802">
    <property type="component" value="Unassembled WGS sequence"/>
</dbReference>
<feature type="signal peptide" evidence="1">
    <location>
        <begin position="1"/>
        <end position="22"/>
    </location>
</feature>
<organism evidence="2 3">
    <name type="scientific">Devosia aurantiaca</name>
    <dbReference type="NCBI Taxonomy" id="2714858"/>
    <lineage>
        <taxon>Bacteria</taxon>
        <taxon>Pseudomonadati</taxon>
        <taxon>Pseudomonadota</taxon>
        <taxon>Alphaproteobacteria</taxon>
        <taxon>Hyphomicrobiales</taxon>
        <taxon>Devosiaceae</taxon>
        <taxon>Devosia</taxon>
    </lineage>
</organism>